<protein>
    <submittedName>
        <fullName evidence="2">Uncharacterized protein</fullName>
    </submittedName>
</protein>
<sequence length="140" mass="16796">MRAPRARVFLSHTRRSVDNQQHGDPAPSLRLLRGLPDSRCRETEEIEEKLKQTNTLEEAKKKLEEVSIEFESFDQYQVKRKTEKLKKDIRYFTVERTYPYVSEGYYKQLPSVRSSRMRTRSKQFNMFCVLTFYVAFSERV</sequence>
<organism evidence="2 3">
    <name type="scientific">Pleurodeles waltl</name>
    <name type="common">Iberian ribbed newt</name>
    <dbReference type="NCBI Taxonomy" id="8319"/>
    <lineage>
        <taxon>Eukaryota</taxon>
        <taxon>Metazoa</taxon>
        <taxon>Chordata</taxon>
        <taxon>Craniata</taxon>
        <taxon>Vertebrata</taxon>
        <taxon>Euteleostomi</taxon>
        <taxon>Amphibia</taxon>
        <taxon>Batrachia</taxon>
        <taxon>Caudata</taxon>
        <taxon>Salamandroidea</taxon>
        <taxon>Salamandridae</taxon>
        <taxon>Pleurodelinae</taxon>
        <taxon>Pleurodeles</taxon>
    </lineage>
</organism>
<accession>A0AAV7N850</accession>
<proteinExistence type="predicted"/>
<name>A0AAV7N850_PLEWA</name>
<feature type="region of interest" description="Disordered" evidence="1">
    <location>
        <begin position="12"/>
        <end position="32"/>
    </location>
</feature>
<keyword evidence="3" id="KW-1185">Reference proteome</keyword>
<evidence type="ECO:0000256" key="1">
    <source>
        <dbReference type="SAM" id="MobiDB-lite"/>
    </source>
</evidence>
<dbReference type="EMBL" id="JANPWB010000013">
    <property type="protein sequence ID" value="KAJ1110732.1"/>
    <property type="molecule type" value="Genomic_DNA"/>
</dbReference>
<dbReference type="Proteomes" id="UP001066276">
    <property type="component" value="Chromosome 9"/>
</dbReference>
<evidence type="ECO:0000313" key="2">
    <source>
        <dbReference type="EMBL" id="KAJ1110732.1"/>
    </source>
</evidence>
<evidence type="ECO:0000313" key="3">
    <source>
        <dbReference type="Proteomes" id="UP001066276"/>
    </source>
</evidence>
<gene>
    <name evidence="2" type="ORF">NDU88_008079</name>
</gene>
<comment type="caution">
    <text evidence="2">The sequence shown here is derived from an EMBL/GenBank/DDBJ whole genome shotgun (WGS) entry which is preliminary data.</text>
</comment>
<dbReference type="AlphaFoldDB" id="A0AAV7N850"/>
<reference evidence="2" key="1">
    <citation type="journal article" date="2022" name="bioRxiv">
        <title>Sequencing and chromosome-scale assembly of the giantPleurodeles waltlgenome.</title>
        <authorList>
            <person name="Brown T."/>
            <person name="Elewa A."/>
            <person name="Iarovenko S."/>
            <person name="Subramanian E."/>
            <person name="Araus A.J."/>
            <person name="Petzold A."/>
            <person name="Susuki M."/>
            <person name="Suzuki K.-i.T."/>
            <person name="Hayashi T."/>
            <person name="Toyoda A."/>
            <person name="Oliveira C."/>
            <person name="Osipova E."/>
            <person name="Leigh N.D."/>
            <person name="Simon A."/>
            <person name="Yun M.H."/>
        </authorList>
    </citation>
    <scope>NUCLEOTIDE SEQUENCE</scope>
    <source>
        <strain evidence="2">20211129_DDA</strain>
        <tissue evidence="2">Liver</tissue>
    </source>
</reference>